<dbReference type="InterPro" id="IPR039539">
    <property type="entry name" value="Ras_GTPase_bind_prot"/>
</dbReference>
<evidence type="ECO:0000313" key="4">
    <source>
        <dbReference type="EMBL" id="PIA33632.1"/>
    </source>
</evidence>
<evidence type="ECO:0000256" key="2">
    <source>
        <dbReference type="SAM" id="MobiDB-lite"/>
    </source>
</evidence>
<proteinExistence type="predicted"/>
<dbReference type="InterPro" id="IPR002075">
    <property type="entry name" value="NTF2_dom"/>
</dbReference>
<dbReference type="AlphaFoldDB" id="A0A2G5CQS0"/>
<dbReference type="InParanoid" id="A0A2G5CQS0"/>
<dbReference type="PROSITE" id="PS50177">
    <property type="entry name" value="NTF2_DOMAIN"/>
    <property type="match status" value="1"/>
</dbReference>
<name>A0A2G5CQS0_AQUCA</name>
<dbReference type="GO" id="GO:1990904">
    <property type="term" value="C:ribonucleoprotein complex"/>
    <property type="evidence" value="ECO:0007669"/>
    <property type="project" value="TreeGrafter"/>
</dbReference>
<dbReference type="Gene3D" id="3.10.450.50">
    <property type="match status" value="1"/>
</dbReference>
<dbReference type="EMBL" id="KZ305058">
    <property type="protein sequence ID" value="PIA33632.1"/>
    <property type="molecule type" value="Genomic_DNA"/>
</dbReference>
<dbReference type="FunFam" id="3.10.450.50:FF:000003">
    <property type="entry name" value="Nuclear transport factor 2 family protein"/>
    <property type="match status" value="1"/>
</dbReference>
<dbReference type="Gene3D" id="1.25.10.10">
    <property type="entry name" value="Leucine-rich Repeat Variant"/>
    <property type="match status" value="1"/>
</dbReference>
<dbReference type="PANTHER" id="PTHR10693">
    <property type="entry name" value="RAS GTPASE-ACTIVATING PROTEIN-BINDING PROTEIN"/>
    <property type="match status" value="1"/>
</dbReference>
<sequence length="894" mass="99386">MILFFGRWLAKVEIVVYWLAIVGCTGSYLIRDAFIQEKGVTVLHDQFDERRLLFIDRITKPLSSNACASALRKFCEDASTVIHEPSDLEILIWIGEKHHPFEISPCLLTPSHLTLILARNRAVLGSAVHSVQSQNLRRSLPSETSTWRSLGLSSILPTCNRRPVVGSDTNCNTPGFRPRSSRIPNLGLEKRNLSLEEEEEVVTAIILIIGSIPNNELKNNSLARLLSSSYGVFEKLLNIQTLNFSLKYKKKVLSHPPQSIMRTTSGRMFNGRDDQLREEPSAGMSSCRDNKGAGITSCSTEKDIGVSIFFYRRREMATQTPPSAQVVGNAFVEQYYQILHQSPELVHRFYTDMSVLSRPGPDGIMTSVKTMQAINEVIISLDYKGNKAEIKTIDAQDSYQSGVVVLVTGWLTMKNNVKRKFTQSFFLAPQDKGYFVLNDVFRYVDEDSQPETIAVSVDGTTENIPASEPVTSDPEPTPIPDPVPDNTTSNSLYNERIVCVTAKYYLLQIDDGNGHSLRQNPATYTQTLNSASRGLYRIGTIFSNLAMPSSSGLVDTDTILALLGGFWPILEKIFKSVHMESGSLSTSACRALSQAIRSSGQHFLMLLPQVLDCLTTNFLLFQSHDCYIRTAAVVVEEFGHREEYGSLFISTFERFTYTASIMELNSSYICDQEPDLVDAYTNFASTFVRSCPKEVLAATGSLLEVSFQKAAICCTAMHRGASLAAMSYMSCFLEIALTSFLEYMDCLSKGSFNRVAVQVISRNGEGLVSNLVYALLGVPAMSRVHKSATMLQQLAAICSLSERTTWTTILSWESLHGWLQSTVQAMPAEYLRQGEVDTLVPMWMKALAGAASDYLESRSLHGERSHHGHMQGKGGRTLKRIIRDFAESHRSSPV</sequence>
<evidence type="ECO:0000259" key="3">
    <source>
        <dbReference type="PROSITE" id="PS50177"/>
    </source>
</evidence>
<evidence type="ECO:0000256" key="1">
    <source>
        <dbReference type="ARBA" id="ARBA00022884"/>
    </source>
</evidence>
<keyword evidence="5" id="KW-1185">Reference proteome</keyword>
<dbReference type="STRING" id="218851.A0A2G5CQS0"/>
<dbReference type="Proteomes" id="UP000230069">
    <property type="component" value="Unassembled WGS sequence"/>
</dbReference>
<dbReference type="Pfam" id="PF24139">
    <property type="entry name" value="TPR_TNPO3_IPO13_4th"/>
    <property type="match status" value="1"/>
</dbReference>
<evidence type="ECO:0000313" key="5">
    <source>
        <dbReference type="Proteomes" id="UP000230069"/>
    </source>
</evidence>
<dbReference type="InterPro" id="IPR058537">
    <property type="entry name" value="TPR_TNPO3_IPO13_4th"/>
</dbReference>
<accession>A0A2G5CQS0</accession>
<dbReference type="InterPro" id="IPR018222">
    <property type="entry name" value="Nuclear_transport_factor_2_euk"/>
</dbReference>
<dbReference type="Pfam" id="PF02136">
    <property type="entry name" value="NTF2"/>
    <property type="match status" value="1"/>
</dbReference>
<dbReference type="InterPro" id="IPR032710">
    <property type="entry name" value="NTF2-like_dom_sf"/>
</dbReference>
<dbReference type="SUPFAM" id="SSF54427">
    <property type="entry name" value="NTF2-like"/>
    <property type="match status" value="1"/>
</dbReference>
<dbReference type="OrthoDB" id="435593at2759"/>
<keyword evidence="1" id="KW-0694">RNA-binding</keyword>
<dbReference type="PANTHER" id="PTHR10693:SF75">
    <property type="entry name" value="NUCLEAR TRANSPORT FACTOR 2"/>
    <property type="match status" value="1"/>
</dbReference>
<feature type="region of interest" description="Disordered" evidence="2">
    <location>
        <begin position="460"/>
        <end position="479"/>
    </location>
</feature>
<feature type="domain" description="NTF2" evidence="3">
    <location>
        <begin position="327"/>
        <end position="443"/>
    </location>
</feature>
<dbReference type="GO" id="GO:0003729">
    <property type="term" value="F:mRNA binding"/>
    <property type="evidence" value="ECO:0007669"/>
    <property type="project" value="TreeGrafter"/>
</dbReference>
<gene>
    <name evidence="4" type="ORF">AQUCO_04100211v1</name>
</gene>
<dbReference type="PROSITE" id="PS51257">
    <property type="entry name" value="PROKAR_LIPOPROTEIN"/>
    <property type="match status" value="1"/>
</dbReference>
<dbReference type="InterPro" id="IPR011989">
    <property type="entry name" value="ARM-like"/>
</dbReference>
<reference evidence="4 5" key="1">
    <citation type="submission" date="2017-09" db="EMBL/GenBank/DDBJ databases">
        <title>WGS assembly of Aquilegia coerulea Goldsmith.</title>
        <authorList>
            <person name="Hodges S."/>
            <person name="Kramer E."/>
            <person name="Nordborg M."/>
            <person name="Tomkins J."/>
            <person name="Borevitz J."/>
            <person name="Derieg N."/>
            <person name="Yan J."/>
            <person name="Mihaltcheva S."/>
            <person name="Hayes R.D."/>
            <person name="Rokhsar D."/>
        </authorList>
    </citation>
    <scope>NUCLEOTIDE SEQUENCE [LARGE SCALE GENOMIC DNA]</scope>
    <source>
        <strain evidence="5">cv. Goldsmith</strain>
    </source>
</reference>
<dbReference type="CDD" id="cd00780">
    <property type="entry name" value="NTF2"/>
    <property type="match status" value="1"/>
</dbReference>
<organism evidence="4 5">
    <name type="scientific">Aquilegia coerulea</name>
    <name type="common">Rocky mountain columbine</name>
    <dbReference type="NCBI Taxonomy" id="218851"/>
    <lineage>
        <taxon>Eukaryota</taxon>
        <taxon>Viridiplantae</taxon>
        <taxon>Streptophyta</taxon>
        <taxon>Embryophyta</taxon>
        <taxon>Tracheophyta</taxon>
        <taxon>Spermatophyta</taxon>
        <taxon>Magnoliopsida</taxon>
        <taxon>Ranunculales</taxon>
        <taxon>Ranunculaceae</taxon>
        <taxon>Thalictroideae</taxon>
        <taxon>Aquilegia</taxon>
    </lineage>
</organism>
<dbReference type="GO" id="GO:0005829">
    <property type="term" value="C:cytosol"/>
    <property type="evidence" value="ECO:0007669"/>
    <property type="project" value="TreeGrafter"/>
</dbReference>
<protein>
    <recommendedName>
        <fullName evidence="3">NTF2 domain-containing protein</fullName>
    </recommendedName>
</protein>